<dbReference type="RefSeq" id="WP_166451060.1">
    <property type="nucleotide sequence ID" value="NZ_JAAOMA010000004.1"/>
</dbReference>
<proteinExistence type="predicted"/>
<keyword evidence="1" id="KW-0812">Transmembrane</keyword>
<dbReference type="Gene3D" id="3.30.700.10">
    <property type="entry name" value="Glycoprotein, Type 4 Pilin"/>
    <property type="match status" value="1"/>
</dbReference>
<protein>
    <submittedName>
        <fullName evidence="2">Prepilin-type N-terminal cleavage/methylation domain-containing protein</fullName>
    </submittedName>
</protein>
<name>A0ABX0L164_9NEIS</name>
<evidence type="ECO:0000313" key="3">
    <source>
        <dbReference type="Proteomes" id="UP001515641"/>
    </source>
</evidence>
<dbReference type="SUPFAM" id="SSF54523">
    <property type="entry name" value="Pili subunits"/>
    <property type="match status" value="1"/>
</dbReference>
<dbReference type="InterPro" id="IPR012902">
    <property type="entry name" value="N_methyl_site"/>
</dbReference>
<dbReference type="Proteomes" id="UP001515641">
    <property type="component" value="Unassembled WGS sequence"/>
</dbReference>
<reference evidence="2 3" key="1">
    <citation type="submission" date="2020-03" db="EMBL/GenBank/DDBJ databases">
        <title>Draft genome sequence of environmentally isolated cultures.</title>
        <authorList>
            <person name="Wilson H.S."/>
            <person name="De Leon M.E."/>
        </authorList>
    </citation>
    <scope>NUCLEOTIDE SEQUENCE [LARGE SCALE GENOMIC DNA]</scope>
    <source>
        <strain evidence="2 3">HSC-31F16</strain>
    </source>
</reference>
<gene>
    <name evidence="2" type="ORF">HA052_05005</name>
</gene>
<sequence length="320" mass="33459">MRSNHAFSRQRGFTLLELMMATAILAIMIPVLSASFYQYSMAKQSTANDKAIEALREALAAAYRGNLVIAESQADPILVLPAGSISNGTTATGSVLAPLASYSSRATADLALDGYRRPFTIFVSKQLSQSVGGATLYYRVLAVVSRGRSETLNPGTSFDPNTGKLVLAGGNVGLLVDGYGIARKAFDETSSKLNRIADAYRSYAQTRYLSDPNRDLSVNYFANVNSGGGTSSRWDGGGVIGTTGGRVINLAALPGVSNLGLASSDMVDSYSQAIQVDNSSAATKNPDNSTPAYALPPFSASISTNLPGGANYSINAVGSY</sequence>
<dbReference type="NCBIfam" id="TIGR02532">
    <property type="entry name" value="IV_pilin_GFxxxE"/>
    <property type="match status" value="1"/>
</dbReference>
<dbReference type="InterPro" id="IPR045584">
    <property type="entry name" value="Pilin-like"/>
</dbReference>
<dbReference type="EMBL" id="JAAOMA010000004">
    <property type="protein sequence ID" value="NHR04550.1"/>
    <property type="molecule type" value="Genomic_DNA"/>
</dbReference>
<organism evidence="2 3">
    <name type="scientific">Chromobacterium fluminis</name>
    <dbReference type="NCBI Taxonomy" id="3044269"/>
    <lineage>
        <taxon>Bacteria</taxon>
        <taxon>Pseudomonadati</taxon>
        <taxon>Pseudomonadota</taxon>
        <taxon>Betaproteobacteria</taxon>
        <taxon>Neisseriales</taxon>
        <taxon>Chromobacteriaceae</taxon>
        <taxon>Chromobacterium</taxon>
    </lineage>
</organism>
<dbReference type="Pfam" id="PF07963">
    <property type="entry name" value="N_methyl"/>
    <property type="match status" value="1"/>
</dbReference>
<keyword evidence="3" id="KW-1185">Reference proteome</keyword>
<keyword evidence="1" id="KW-0472">Membrane</keyword>
<keyword evidence="1" id="KW-1133">Transmembrane helix</keyword>
<comment type="caution">
    <text evidence="2">The sequence shown here is derived from an EMBL/GenBank/DDBJ whole genome shotgun (WGS) entry which is preliminary data.</text>
</comment>
<evidence type="ECO:0000256" key="1">
    <source>
        <dbReference type="SAM" id="Phobius"/>
    </source>
</evidence>
<evidence type="ECO:0000313" key="2">
    <source>
        <dbReference type="EMBL" id="NHR04550.1"/>
    </source>
</evidence>
<feature type="transmembrane region" description="Helical" evidence="1">
    <location>
        <begin position="12"/>
        <end position="37"/>
    </location>
</feature>
<accession>A0ABX0L164</accession>